<feature type="binding site" evidence="5">
    <location>
        <position position="269"/>
    </location>
    <ligand>
        <name>FAD</name>
        <dbReference type="ChEBI" id="CHEBI:57692"/>
    </ligand>
</feature>
<feature type="binding site" evidence="5">
    <location>
        <position position="218"/>
    </location>
    <ligand>
        <name>FAD</name>
        <dbReference type="ChEBI" id="CHEBI:57692"/>
    </ligand>
</feature>
<dbReference type="PANTHER" id="PTHR11455">
    <property type="entry name" value="CRYPTOCHROME"/>
    <property type="match status" value="1"/>
</dbReference>
<dbReference type="SUPFAM" id="SSF52425">
    <property type="entry name" value="Cryptochrome/photolyase, N-terminal domain"/>
    <property type="match status" value="1"/>
</dbReference>
<comment type="cofactor">
    <cofactor evidence="1">
        <name>(6R)-5,10-methylene-5,6,7,8-tetrahydrofolate</name>
        <dbReference type="ChEBI" id="CHEBI:15636"/>
    </cofactor>
</comment>
<dbReference type="InterPro" id="IPR005101">
    <property type="entry name" value="Cryptochr/Photolyase_FAD-bd"/>
</dbReference>
<dbReference type="InterPro" id="IPR036155">
    <property type="entry name" value="Crypto/Photolyase_N_sf"/>
</dbReference>
<keyword evidence="3 5" id="KW-0274">FAD</keyword>
<dbReference type="Gene3D" id="3.40.50.620">
    <property type="entry name" value="HUPs"/>
    <property type="match status" value="1"/>
</dbReference>
<sequence>MNTKKETVNIVWFKRDLRLQDNEAIYNAAKASRPTLLLYVFEHSLIEDKHYSERHWNFIKQSIVDLNNQLAPYNTKVLSVASEIIPVISTLQQFWKIESVFSHQETGIRLTYDRDKAFSRFCKNNLIQWKENINNGVFRGIENRETWREDWESYMIAPIFDFTSVSHNFMSMETIAELEKIFQPVDLHTHNNTSFQPGGTTKGLHYLESFFAERYVNYNAHISKPLEARTGCSRLSPYLAWGNLSVRQVIHYALEKRKTSSNKKQIDAFMSRLKWQAHFIQKFEMEDVMEFESINKGYRKLKKQIAEAYQIAWKEGKTGYPLVDACMRCLKETGYLNFRMRALVVSFFTHNLWQPWQAATAHLSQMFLDFEPGIHFPQLQMQAGETGINTLRIYNPVKNSVAHDPKGEFIKKWIPELSDIPENFIHEPYLMTPMEQKMYDFTLGEDYPLPIVDIQKTRKKASDTLWELRKDPLVQKESFRILKKHTLPDRDNLN</sequence>
<evidence type="ECO:0000313" key="8">
    <source>
        <dbReference type="EMBL" id="RZS99849.1"/>
    </source>
</evidence>
<keyword evidence="8" id="KW-0456">Lyase</keyword>
<dbReference type="PRINTS" id="PR00147">
    <property type="entry name" value="DNAPHOTLYASE"/>
</dbReference>
<dbReference type="GO" id="GO:0003904">
    <property type="term" value="F:deoxyribodipyrimidine photo-lyase activity"/>
    <property type="evidence" value="ECO:0007669"/>
    <property type="project" value="TreeGrafter"/>
</dbReference>
<organism evidence="8 9">
    <name type="scientific">Aquimarina brevivitae</name>
    <dbReference type="NCBI Taxonomy" id="323412"/>
    <lineage>
        <taxon>Bacteria</taxon>
        <taxon>Pseudomonadati</taxon>
        <taxon>Bacteroidota</taxon>
        <taxon>Flavobacteriia</taxon>
        <taxon>Flavobacteriales</taxon>
        <taxon>Flavobacteriaceae</taxon>
        <taxon>Aquimarina</taxon>
    </lineage>
</organism>
<evidence type="ECO:0000256" key="3">
    <source>
        <dbReference type="ARBA" id="ARBA00022827"/>
    </source>
</evidence>
<dbReference type="InterPro" id="IPR018394">
    <property type="entry name" value="DNA_photolyase_1_CS_C"/>
</dbReference>
<dbReference type="SUPFAM" id="SSF48173">
    <property type="entry name" value="Cryptochrome/photolyase FAD-binding domain"/>
    <property type="match status" value="1"/>
</dbReference>
<evidence type="ECO:0000256" key="1">
    <source>
        <dbReference type="ARBA" id="ARBA00001932"/>
    </source>
</evidence>
<dbReference type="InterPro" id="IPR006050">
    <property type="entry name" value="DNA_photolyase_N"/>
</dbReference>
<evidence type="ECO:0000256" key="6">
    <source>
        <dbReference type="RuleBase" id="RU004182"/>
    </source>
</evidence>
<dbReference type="InterPro" id="IPR014729">
    <property type="entry name" value="Rossmann-like_a/b/a_fold"/>
</dbReference>
<name>A0A4V2F7H6_9FLAO</name>
<proteinExistence type="inferred from homology"/>
<evidence type="ECO:0000259" key="7">
    <source>
        <dbReference type="PROSITE" id="PS51645"/>
    </source>
</evidence>
<dbReference type="GO" id="GO:0003677">
    <property type="term" value="F:DNA binding"/>
    <property type="evidence" value="ECO:0007669"/>
    <property type="project" value="TreeGrafter"/>
</dbReference>
<dbReference type="GO" id="GO:0071949">
    <property type="term" value="F:FAD binding"/>
    <property type="evidence" value="ECO:0007669"/>
    <property type="project" value="TreeGrafter"/>
</dbReference>
<keyword evidence="4 6" id="KW-0157">Chromophore</keyword>
<keyword evidence="9" id="KW-1185">Reference proteome</keyword>
<reference evidence="8 9" key="1">
    <citation type="submission" date="2019-02" db="EMBL/GenBank/DDBJ databases">
        <title>Genomic Encyclopedia of Type Strains, Phase IV (KMG-IV): sequencing the most valuable type-strain genomes for metagenomic binning, comparative biology and taxonomic classification.</title>
        <authorList>
            <person name="Goeker M."/>
        </authorList>
    </citation>
    <scope>NUCLEOTIDE SEQUENCE [LARGE SCALE GENOMIC DNA]</scope>
    <source>
        <strain evidence="8 9">DSM 17196</strain>
    </source>
</reference>
<dbReference type="GO" id="GO:0006139">
    <property type="term" value="P:nucleobase-containing compound metabolic process"/>
    <property type="evidence" value="ECO:0007669"/>
    <property type="project" value="UniProtKB-ARBA"/>
</dbReference>
<dbReference type="OrthoDB" id="9772484at2"/>
<evidence type="ECO:0000256" key="2">
    <source>
        <dbReference type="ARBA" id="ARBA00022630"/>
    </source>
</evidence>
<dbReference type="GO" id="GO:0006950">
    <property type="term" value="P:response to stress"/>
    <property type="evidence" value="ECO:0007669"/>
    <property type="project" value="UniProtKB-ARBA"/>
</dbReference>
<dbReference type="PROSITE" id="PS51645">
    <property type="entry name" value="PHR_CRY_ALPHA_BETA"/>
    <property type="match status" value="1"/>
</dbReference>
<comment type="similarity">
    <text evidence="6">Belongs to the DNA photolyase family.</text>
</comment>
<evidence type="ECO:0000256" key="4">
    <source>
        <dbReference type="ARBA" id="ARBA00022991"/>
    </source>
</evidence>
<comment type="caution">
    <text evidence="8">The sequence shown here is derived from an EMBL/GenBank/DDBJ whole genome shotgun (WGS) entry which is preliminary data.</text>
</comment>
<dbReference type="Pfam" id="PF03441">
    <property type="entry name" value="FAD_binding_7"/>
    <property type="match status" value="1"/>
</dbReference>
<protein>
    <submittedName>
        <fullName evidence="8">Deoxyribodipyrimidine photo-lyase family protein (Cryptochrome)</fullName>
    </submittedName>
</protein>
<dbReference type="Gene3D" id="1.10.579.10">
    <property type="entry name" value="DNA Cyclobutane Dipyrimidine Photolyase, subunit A, domain 3"/>
    <property type="match status" value="1"/>
</dbReference>
<accession>A0A4V2F7H6</accession>
<dbReference type="AlphaFoldDB" id="A0A4V2F7H6"/>
<dbReference type="RefSeq" id="WP_130285661.1">
    <property type="nucleotide sequence ID" value="NZ_SGXE01000001.1"/>
</dbReference>
<keyword evidence="2 5" id="KW-0285">Flavoprotein</keyword>
<dbReference type="PROSITE" id="PS00394">
    <property type="entry name" value="DNA_PHOTOLYASES_1_1"/>
    <property type="match status" value="1"/>
</dbReference>
<dbReference type="Proteomes" id="UP000292262">
    <property type="component" value="Unassembled WGS sequence"/>
</dbReference>
<dbReference type="EMBL" id="SGXE01000001">
    <property type="protein sequence ID" value="RZS99849.1"/>
    <property type="molecule type" value="Genomic_DNA"/>
</dbReference>
<comment type="cofactor">
    <cofactor evidence="5">
        <name>FAD</name>
        <dbReference type="ChEBI" id="CHEBI:57692"/>
    </cofactor>
    <text evidence="5">Binds 1 FAD per subunit.</text>
</comment>
<dbReference type="Pfam" id="PF00875">
    <property type="entry name" value="DNA_photolyase"/>
    <property type="match status" value="1"/>
</dbReference>
<dbReference type="PANTHER" id="PTHR11455:SF9">
    <property type="entry name" value="CRYPTOCHROME CIRCADIAN CLOCK 5 ISOFORM X1"/>
    <property type="match status" value="1"/>
</dbReference>
<dbReference type="InterPro" id="IPR036134">
    <property type="entry name" value="Crypto/Photolyase_FAD-like_sf"/>
</dbReference>
<evidence type="ECO:0000256" key="5">
    <source>
        <dbReference type="PIRSR" id="PIRSR602081-1"/>
    </source>
</evidence>
<evidence type="ECO:0000313" key="9">
    <source>
        <dbReference type="Proteomes" id="UP000292262"/>
    </source>
</evidence>
<gene>
    <name evidence="8" type="ORF">EV197_1077</name>
</gene>
<feature type="domain" description="Photolyase/cryptochrome alpha/beta" evidence="7">
    <location>
        <begin position="7"/>
        <end position="137"/>
    </location>
</feature>
<dbReference type="InterPro" id="IPR002081">
    <property type="entry name" value="Cryptochrome/DNA_photolyase_1"/>
</dbReference>
<dbReference type="GO" id="GO:0009416">
    <property type="term" value="P:response to light stimulus"/>
    <property type="evidence" value="ECO:0007669"/>
    <property type="project" value="TreeGrafter"/>
</dbReference>
<dbReference type="Gene3D" id="1.25.40.80">
    <property type="match status" value="1"/>
</dbReference>